<protein>
    <recommendedName>
        <fullName evidence="3">3-deoxy-D-manno-oct-2-ulosonic acid (Kdo) hydroxylase</fullName>
    </recommendedName>
</protein>
<organism evidence="1 2">
    <name type="scientific">Acidocella aromatica</name>
    <dbReference type="NCBI Taxonomy" id="1303579"/>
    <lineage>
        <taxon>Bacteria</taxon>
        <taxon>Pseudomonadati</taxon>
        <taxon>Pseudomonadota</taxon>
        <taxon>Alphaproteobacteria</taxon>
        <taxon>Acetobacterales</taxon>
        <taxon>Acidocellaceae</taxon>
        <taxon>Acidocella</taxon>
    </lineage>
</organism>
<evidence type="ECO:0000313" key="1">
    <source>
        <dbReference type="EMBL" id="MBB5373167.1"/>
    </source>
</evidence>
<dbReference type="InterPro" id="IPR021266">
    <property type="entry name" value="Kdo_hydroxlase"/>
</dbReference>
<evidence type="ECO:0008006" key="3">
    <source>
        <dbReference type="Google" id="ProtNLM"/>
    </source>
</evidence>
<comment type="caution">
    <text evidence="1">The sequence shown here is derived from an EMBL/GenBank/DDBJ whole genome shotgun (WGS) entry which is preliminary data.</text>
</comment>
<dbReference type="AlphaFoldDB" id="A0A840VE66"/>
<keyword evidence="2" id="KW-1185">Reference proteome</keyword>
<evidence type="ECO:0000313" key="2">
    <source>
        <dbReference type="Proteomes" id="UP000553706"/>
    </source>
</evidence>
<dbReference type="Proteomes" id="UP000553706">
    <property type="component" value="Unassembled WGS sequence"/>
</dbReference>
<name>A0A840VE66_9PROT</name>
<proteinExistence type="predicted"/>
<dbReference type="RefSeq" id="WP_183266181.1">
    <property type="nucleotide sequence ID" value="NZ_JACHFJ010000004.1"/>
</dbReference>
<dbReference type="EMBL" id="JACHFJ010000004">
    <property type="protein sequence ID" value="MBB5373167.1"/>
    <property type="molecule type" value="Genomic_DNA"/>
</dbReference>
<gene>
    <name evidence="1" type="ORF">HNP71_001425</name>
</gene>
<reference evidence="1 2" key="1">
    <citation type="submission" date="2020-08" db="EMBL/GenBank/DDBJ databases">
        <title>Genomic Encyclopedia of Type Strains, Phase IV (KMG-IV): sequencing the most valuable type-strain genomes for metagenomic binning, comparative biology and taxonomic classification.</title>
        <authorList>
            <person name="Goeker M."/>
        </authorList>
    </citation>
    <scope>NUCLEOTIDE SEQUENCE [LARGE SCALE GENOMIC DNA]</scope>
    <source>
        <strain evidence="1 2">DSM 27026</strain>
    </source>
</reference>
<accession>A0A840VE66</accession>
<dbReference type="Pfam" id="PF11004">
    <property type="entry name" value="Kdo_hydroxy"/>
    <property type="match status" value="1"/>
</dbReference>
<sequence length="292" mass="32264">MMLEQIEIAGLAGVDAALAQRATLALEGGAVLQFPALSFALKPEEAALIRAGHAEGTAKNVSYDPAKGEIKGTALEGAVRKTLMGMMRRYGEFTEALVRTVLPAYASGLTRARTSFRPVEISGRVRSWRQDDTRRHVDAFPSSPVQGRRILRVFANVDQNGTPRRWRVGPDFEAYAQEFWPLKTPLPGAASLRHLLGLTKARRSHYDEAMLALHDAAKRDMGWQRTAPAQEFSFLPGHVWMVYTDQVAHAVLSGRNALEQTFLVEPECMQVPERAPLSVLSRMAGKDMRCPA</sequence>